<feature type="region of interest" description="Disordered" evidence="1">
    <location>
        <begin position="61"/>
        <end position="86"/>
    </location>
</feature>
<proteinExistence type="predicted"/>
<feature type="transmembrane region" description="Helical" evidence="2">
    <location>
        <begin position="161"/>
        <end position="189"/>
    </location>
</feature>
<keyword evidence="3" id="KW-0732">Signal</keyword>
<dbReference type="Proteomes" id="UP001187531">
    <property type="component" value="Unassembled WGS sequence"/>
</dbReference>
<accession>A0AA88L8X6</accession>
<keyword evidence="2" id="KW-1133">Transmembrane helix</keyword>
<keyword evidence="2" id="KW-0472">Membrane</keyword>
<keyword evidence="5" id="KW-1185">Reference proteome</keyword>
<feature type="chain" id="PRO_5041673963" evidence="3">
    <location>
        <begin position="20"/>
        <end position="507"/>
    </location>
</feature>
<dbReference type="AlphaFoldDB" id="A0AA88L8X6"/>
<comment type="caution">
    <text evidence="4">The sequence shown here is derived from an EMBL/GenBank/DDBJ whole genome shotgun (WGS) entry which is preliminary data.</text>
</comment>
<evidence type="ECO:0000313" key="4">
    <source>
        <dbReference type="EMBL" id="KAK2716801.1"/>
    </source>
</evidence>
<feature type="signal peptide" evidence="3">
    <location>
        <begin position="1"/>
        <end position="19"/>
    </location>
</feature>
<keyword evidence="2" id="KW-0812">Transmembrane</keyword>
<evidence type="ECO:0000256" key="2">
    <source>
        <dbReference type="SAM" id="Phobius"/>
    </source>
</evidence>
<evidence type="ECO:0000256" key="3">
    <source>
        <dbReference type="SAM" id="SignalP"/>
    </source>
</evidence>
<sequence>MKPFLLLGVFLSLLLCVHSRFSFGRAKMNKDKDKNAVKDNISIAAYEGGYATMARDGNALQNVNTGTNTGNTGNTGNSVNTGNSANSGSYSSGNTYSANSYGGGGSNYGGTYKGGNSYGGGYRSSYGGGYGGNYGDSYSSSGYGSSYSGGYGKSANPVASLIAPLAGLALLGAAAAVATNPVLLTLAVLTSGRKKRDANGVEDSLQFLALDNINTTNLDPLFSEKVQELQTLEKYISSVPSTDSNEKLMAGYLSCSGFMESSNKCMDRIVCEYSDPDSPLEDLERDVISIVLHSIMGNKLVNPAFKERLRAAAKHGQNSAALDSSNGFPTIPESETLSYTNADPSFSASHDSYSSLSEAQPGLSINNINTNVDGLLSSSGYQVPTKTRGSEGFGGHGNTGPEKSPVVYTIVPDGGSGGLFGHIDDLHDNILSAFVHLFLLSSVFLPIGMGIGTAAATAHQELVAQYVLHTELGSKSNQCLESFACLGASPQKKIISSSFLSKKAMQL</sequence>
<dbReference type="EMBL" id="JAVRJZ010000011">
    <property type="protein sequence ID" value="KAK2716801.1"/>
    <property type="molecule type" value="Genomic_DNA"/>
</dbReference>
<reference evidence="4" key="1">
    <citation type="submission" date="2023-07" db="EMBL/GenBank/DDBJ databases">
        <title>Chromosome-level genome assembly of Artemia franciscana.</title>
        <authorList>
            <person name="Jo E."/>
        </authorList>
    </citation>
    <scope>NUCLEOTIDE SEQUENCE</scope>
    <source>
        <tissue evidence="4">Whole body</tissue>
    </source>
</reference>
<evidence type="ECO:0000256" key="1">
    <source>
        <dbReference type="SAM" id="MobiDB-lite"/>
    </source>
</evidence>
<gene>
    <name evidence="4" type="ORF">QYM36_007071</name>
</gene>
<feature type="compositionally biased region" description="Low complexity" evidence="1">
    <location>
        <begin position="62"/>
        <end position="86"/>
    </location>
</feature>
<name>A0AA88L8X6_ARTSF</name>
<protein>
    <submittedName>
        <fullName evidence="4">Uncharacterized protein</fullName>
    </submittedName>
</protein>
<evidence type="ECO:0000313" key="5">
    <source>
        <dbReference type="Proteomes" id="UP001187531"/>
    </source>
</evidence>
<organism evidence="4 5">
    <name type="scientific">Artemia franciscana</name>
    <name type="common">Brine shrimp</name>
    <name type="synonym">Artemia sanfranciscana</name>
    <dbReference type="NCBI Taxonomy" id="6661"/>
    <lineage>
        <taxon>Eukaryota</taxon>
        <taxon>Metazoa</taxon>
        <taxon>Ecdysozoa</taxon>
        <taxon>Arthropoda</taxon>
        <taxon>Crustacea</taxon>
        <taxon>Branchiopoda</taxon>
        <taxon>Anostraca</taxon>
        <taxon>Artemiidae</taxon>
        <taxon>Artemia</taxon>
    </lineage>
</organism>